<dbReference type="Proteomes" id="UP000306402">
    <property type="component" value="Unassembled WGS sequence"/>
</dbReference>
<comment type="caution">
    <text evidence="1">The sequence shown here is derived from an EMBL/GenBank/DDBJ whole genome shotgun (WGS) entry which is preliminary data.</text>
</comment>
<evidence type="ECO:0000313" key="1">
    <source>
        <dbReference type="EMBL" id="TLV01393.1"/>
    </source>
</evidence>
<dbReference type="AlphaFoldDB" id="A0A5R9KYN3"/>
<dbReference type="RefSeq" id="WP_138366764.1">
    <property type="nucleotide sequence ID" value="NZ_VCEJ01000004.1"/>
</dbReference>
<sequence length="394" mass="45576">MGQEYALEWLDQMVNELDPQRTKPENLDNDQSIAIVDKAAKEEKRLIRLFKHFVFQEQKNRQIRKSVNHYLSASLNLMRIASDNLNRLPTQADNFRLALQSVFSCLSEVSAFIVQRYKNLVDRDTPLNMVSIDSQKHDLRNLENRDIMKNNPGLSELVIRSFSDIFVDHRAGEITMRKLDYWASVSHAVTHSIDLLEMPEAFDHLEMVLIERNFNSPLFVKYLTSKFSDILKHSCNSSQDTQKLALLQKIFNQIPVMKDIIFDNHFDDLSLTINAWFIEEIDFQSKSCSAEMTRVDVQPSKTGKNYERKTSDKIMCNLTVDQLSLFLKAADLSNIISARSLSAVFQSVAPHLSTPHREDISHSSLRVKSYTVEERDKSLLIETMTRLMEQIKDL</sequence>
<gene>
    <name evidence="1" type="ORF">FEN17_18350</name>
</gene>
<protein>
    <submittedName>
        <fullName evidence="1">Uncharacterized protein</fullName>
    </submittedName>
</protein>
<evidence type="ECO:0000313" key="2">
    <source>
        <dbReference type="Proteomes" id="UP000306402"/>
    </source>
</evidence>
<accession>A0A5R9KYN3</accession>
<dbReference type="EMBL" id="VCEJ01000004">
    <property type="protein sequence ID" value="TLV01393.1"/>
    <property type="molecule type" value="Genomic_DNA"/>
</dbReference>
<name>A0A5R9KYN3_9BACT</name>
<reference evidence="1 2" key="1">
    <citation type="submission" date="2019-05" db="EMBL/GenBank/DDBJ databases">
        <authorList>
            <person name="Qu J.-H."/>
        </authorList>
    </citation>
    <scope>NUCLEOTIDE SEQUENCE [LARGE SCALE GENOMIC DNA]</scope>
    <source>
        <strain evidence="1 2">T17</strain>
    </source>
</reference>
<keyword evidence="2" id="KW-1185">Reference proteome</keyword>
<organism evidence="1 2">
    <name type="scientific">Dyadobacter luticola</name>
    <dbReference type="NCBI Taxonomy" id="1979387"/>
    <lineage>
        <taxon>Bacteria</taxon>
        <taxon>Pseudomonadati</taxon>
        <taxon>Bacteroidota</taxon>
        <taxon>Cytophagia</taxon>
        <taxon>Cytophagales</taxon>
        <taxon>Spirosomataceae</taxon>
        <taxon>Dyadobacter</taxon>
    </lineage>
</organism>
<dbReference type="OrthoDB" id="636834at2"/>
<proteinExistence type="predicted"/>